<evidence type="ECO:0000313" key="5">
    <source>
        <dbReference type="Proteomes" id="UP000567179"/>
    </source>
</evidence>
<keyword evidence="1" id="KW-0175">Coiled coil</keyword>
<feature type="coiled-coil region" evidence="1">
    <location>
        <begin position="600"/>
        <end position="654"/>
    </location>
</feature>
<feature type="region of interest" description="Disordered" evidence="2">
    <location>
        <begin position="1"/>
        <end position="108"/>
    </location>
</feature>
<feature type="compositionally biased region" description="Polar residues" evidence="2">
    <location>
        <begin position="558"/>
        <end position="576"/>
    </location>
</feature>
<feature type="transmembrane region" description="Helical" evidence="3">
    <location>
        <begin position="927"/>
        <end position="948"/>
    </location>
</feature>
<feature type="region of interest" description="Disordered" evidence="2">
    <location>
        <begin position="396"/>
        <end position="519"/>
    </location>
</feature>
<feature type="transmembrane region" description="Helical" evidence="3">
    <location>
        <begin position="863"/>
        <end position="882"/>
    </location>
</feature>
<dbReference type="AlphaFoldDB" id="A0A8H5AXX1"/>
<feature type="compositionally biased region" description="Polar residues" evidence="2">
    <location>
        <begin position="15"/>
        <end position="27"/>
    </location>
</feature>
<keyword evidence="3" id="KW-0812">Transmembrane</keyword>
<feature type="compositionally biased region" description="Polar residues" evidence="2">
    <location>
        <begin position="403"/>
        <end position="430"/>
    </location>
</feature>
<evidence type="ECO:0000256" key="3">
    <source>
        <dbReference type="SAM" id="Phobius"/>
    </source>
</evidence>
<keyword evidence="5" id="KW-1185">Reference proteome</keyword>
<evidence type="ECO:0000256" key="1">
    <source>
        <dbReference type="SAM" id="Coils"/>
    </source>
</evidence>
<sequence length="949" mass="107195">MENTQVPVIDDDVFNTRTSPNRASSSRIHFPLNEPGPSRPSIRPRPESQKLLSGMTPPIRRGSPLNPQNASQSQSTDTRRRPSATPDSPRHRRTLSFSNGRAHRTQSTLDETHMHLHDELEMGLFSDEYDLSHEDPKILQDVQRALKLKARREARANAETNATPEKSNPASSRGSSRAETPARKMAHLVIAGKASPSPLSPPDVVSRKLSSSTSSEPDFSPAVTSFGFPAHGHPVPSSIDNGLTLDWTGPLGDDHERRWGMPIGKRKEKDKLAPLTISIDEQERIHKVKLVKINKQASVQTRRKADITSAQLGRRYTLMNGFADSTKRPLNLAATSRWLSRQSESNKAFLDKVEPFSWLKHLEKRKAQTSRSRWNLSALIIEQYLRTNTTGYHISPIPEDYVSQDSNTSSPRQPTLPNGHRTQSSVSTDLTGDAISFEPLADSKRTSANSRPSLESTSSSDGSASSEAAMNVLSPESTNVNDIDIRDPRTYIAFEQPRSRSRSPMESSDSNSNGNKGKDMQMSLAIPELSIQIQPPSAERLVQTESSAIPLDFVPSGESRSSSQKNSPWSPASQSVVSLKTSAYNRRVRLSVPFVAAKPRQNKKQREDKEEQLRREYENKANILRQSTAHNHKIRQFLNKIAAALAKYESLQASQDPLPGINQRRIPKNVLETFSHDPSAVTRATSKFRGWRAVEDIYSRILRQRETLQNFLQSDLPDPANEGCILDQRIEQLFVDLSDLQLRKEEIVEFAEMVETLLKNVQETHAAVKEKYNHTVSHVSTMYAELSIITALEESYRDQYQRFWDLGMDALTLLLDTVTPFWRTYGKTIGEDVRDFLIIPLYRNEFTGQPKRYRIKQMPRRSLHHWIALIIFFLASITVNILQYRAAVTSVFNARLPMIPYDGLRWTALPFFWIGILIQWLAVLIEFAIVILELGVIAWWTGWLVNLVS</sequence>
<comment type="caution">
    <text evidence="4">The sequence shown here is derived from an EMBL/GenBank/DDBJ whole genome shotgun (WGS) entry which is preliminary data.</text>
</comment>
<reference evidence="4 5" key="1">
    <citation type="journal article" date="2020" name="ISME J.">
        <title>Uncovering the hidden diversity of litter-decomposition mechanisms in mushroom-forming fungi.</title>
        <authorList>
            <person name="Floudas D."/>
            <person name="Bentzer J."/>
            <person name="Ahren D."/>
            <person name="Johansson T."/>
            <person name="Persson P."/>
            <person name="Tunlid A."/>
        </authorList>
    </citation>
    <scope>NUCLEOTIDE SEQUENCE [LARGE SCALE GENOMIC DNA]</scope>
    <source>
        <strain evidence="4 5">CBS 101986</strain>
    </source>
</reference>
<keyword evidence="3" id="KW-1133">Transmembrane helix</keyword>
<feature type="compositionally biased region" description="Polar residues" evidence="2">
    <location>
        <begin position="65"/>
        <end position="76"/>
    </location>
</feature>
<feature type="transmembrane region" description="Helical" evidence="3">
    <location>
        <begin position="903"/>
        <end position="921"/>
    </location>
</feature>
<protein>
    <submittedName>
        <fullName evidence="4">Uncharacterized protein</fullName>
    </submittedName>
</protein>
<feature type="region of interest" description="Disordered" evidence="2">
    <location>
        <begin position="552"/>
        <end position="576"/>
    </location>
</feature>
<evidence type="ECO:0000256" key="2">
    <source>
        <dbReference type="SAM" id="MobiDB-lite"/>
    </source>
</evidence>
<organism evidence="4 5">
    <name type="scientific">Psilocybe cf. subviscida</name>
    <dbReference type="NCBI Taxonomy" id="2480587"/>
    <lineage>
        <taxon>Eukaryota</taxon>
        <taxon>Fungi</taxon>
        <taxon>Dikarya</taxon>
        <taxon>Basidiomycota</taxon>
        <taxon>Agaricomycotina</taxon>
        <taxon>Agaricomycetes</taxon>
        <taxon>Agaricomycetidae</taxon>
        <taxon>Agaricales</taxon>
        <taxon>Agaricineae</taxon>
        <taxon>Strophariaceae</taxon>
        <taxon>Psilocybe</taxon>
    </lineage>
</organism>
<feature type="compositionally biased region" description="Low complexity" evidence="2">
    <location>
        <begin position="453"/>
        <end position="466"/>
    </location>
</feature>
<gene>
    <name evidence="4" type="ORF">D9619_002946</name>
</gene>
<feature type="compositionally biased region" description="Low complexity" evidence="2">
    <location>
        <begin position="502"/>
        <end position="515"/>
    </location>
</feature>
<accession>A0A8H5AXX1</accession>
<dbReference type="OrthoDB" id="3190515at2759"/>
<feature type="compositionally biased region" description="Polar residues" evidence="2">
    <location>
        <begin position="164"/>
        <end position="178"/>
    </location>
</feature>
<name>A0A8H5AXX1_9AGAR</name>
<proteinExistence type="predicted"/>
<keyword evidence="3" id="KW-0472">Membrane</keyword>
<feature type="compositionally biased region" description="Polar residues" evidence="2">
    <location>
        <begin position="95"/>
        <end position="108"/>
    </location>
</feature>
<dbReference type="Proteomes" id="UP000567179">
    <property type="component" value="Unassembled WGS sequence"/>
</dbReference>
<dbReference type="EMBL" id="JAACJJ010000056">
    <property type="protein sequence ID" value="KAF5312736.1"/>
    <property type="molecule type" value="Genomic_DNA"/>
</dbReference>
<evidence type="ECO:0000313" key="4">
    <source>
        <dbReference type="EMBL" id="KAF5312736.1"/>
    </source>
</evidence>
<feature type="region of interest" description="Disordered" evidence="2">
    <location>
        <begin position="150"/>
        <end position="219"/>
    </location>
</feature>